<feature type="domain" description="Methylamine utilisation protein MauE" evidence="7">
    <location>
        <begin position="3"/>
        <end position="132"/>
    </location>
</feature>
<dbReference type="Proteomes" id="UP000298017">
    <property type="component" value="Unassembled WGS sequence"/>
</dbReference>
<dbReference type="GO" id="GO:0016020">
    <property type="term" value="C:membrane"/>
    <property type="evidence" value="ECO:0007669"/>
    <property type="project" value="UniProtKB-SubCell"/>
</dbReference>
<organism evidence="8 9">
    <name type="scientific">Kocuria rhizophila</name>
    <dbReference type="NCBI Taxonomy" id="72000"/>
    <lineage>
        <taxon>Bacteria</taxon>
        <taxon>Bacillati</taxon>
        <taxon>Actinomycetota</taxon>
        <taxon>Actinomycetes</taxon>
        <taxon>Micrococcales</taxon>
        <taxon>Micrococcaceae</taxon>
        <taxon>Kocuria</taxon>
    </lineage>
</organism>
<sequence>MPVIALSALVSLATVLLLSGAAKLAVPDTGRTILTTAPLPRPLRAPWLQRALPWGEILLAACLLLGSGPFLLLSAFAATALFTVFTVVVLQGTRAPDPASCGCFGGLSRAPVSRRTVVRNAAFTLTAALALALSAVAFHGPVLRLPWWGVTALAIPALLVLLILWSEQPARGGAGDPSDVARVPPLPRTLREDGDAAASPPVSPGTAAADAVATEGPVHESGVPQPADDEPQDYERLPIPYAGLTTADGQVVTLRGLSATRARALVTVSLTCGWCAPVIERLTELGSHTGPVALHAVVAHEDEREQLPEALRGAALVDADQAAAIVFDRPGNPWAVVLGADGLLAGGPVAGSGAVLELLDELAERFAG</sequence>
<dbReference type="EMBL" id="SPNK01000003">
    <property type="protein sequence ID" value="TFI02219.1"/>
    <property type="molecule type" value="Genomic_DNA"/>
</dbReference>
<gene>
    <name evidence="8" type="ORF">E4P33_04010</name>
</gene>
<evidence type="ECO:0000259" key="7">
    <source>
        <dbReference type="Pfam" id="PF07291"/>
    </source>
</evidence>
<feature type="transmembrane region" description="Helical" evidence="6">
    <location>
        <begin position="57"/>
        <end position="90"/>
    </location>
</feature>
<evidence type="ECO:0000313" key="9">
    <source>
        <dbReference type="Proteomes" id="UP000298017"/>
    </source>
</evidence>
<dbReference type="InterPro" id="IPR009908">
    <property type="entry name" value="Methylamine_util_MauE"/>
</dbReference>
<feature type="transmembrane region" description="Helical" evidence="6">
    <location>
        <begin position="117"/>
        <end position="139"/>
    </location>
</feature>
<keyword evidence="4 6" id="KW-0472">Membrane</keyword>
<accession>A0AAX2SEX3</accession>
<keyword evidence="9" id="KW-1185">Reference proteome</keyword>
<evidence type="ECO:0000256" key="2">
    <source>
        <dbReference type="ARBA" id="ARBA00022692"/>
    </source>
</evidence>
<proteinExistence type="predicted"/>
<evidence type="ECO:0000256" key="6">
    <source>
        <dbReference type="SAM" id="Phobius"/>
    </source>
</evidence>
<evidence type="ECO:0000256" key="3">
    <source>
        <dbReference type="ARBA" id="ARBA00022989"/>
    </source>
</evidence>
<reference evidence="8 9" key="1">
    <citation type="submission" date="2019-03" db="EMBL/GenBank/DDBJ databases">
        <title>Genome Sequencing and Assembly of Various Microbes Isolated from Alder Root Nodule.</title>
        <authorList>
            <person name="Swanson E."/>
            <person name="Sevigny J.L."/>
            <person name="Pesce C."/>
            <person name="Davis I."/>
            <person name="Kleiner V."/>
            <person name="Tisa L."/>
        </authorList>
    </citation>
    <scope>NUCLEOTIDE SEQUENCE [LARGE SCALE GENOMIC DNA]</scope>
    <source>
        <strain evidence="8 9">4R-31</strain>
    </source>
</reference>
<comment type="caution">
    <text evidence="8">The sequence shown here is derived from an EMBL/GenBank/DDBJ whole genome shotgun (WGS) entry which is preliminary data.</text>
</comment>
<name>A0AAX2SEX3_KOCRH</name>
<dbReference type="GO" id="GO:0030416">
    <property type="term" value="P:methylamine metabolic process"/>
    <property type="evidence" value="ECO:0007669"/>
    <property type="project" value="InterPro"/>
</dbReference>
<dbReference type="Pfam" id="PF07291">
    <property type="entry name" value="MauE"/>
    <property type="match status" value="1"/>
</dbReference>
<keyword evidence="2 6" id="KW-0812">Transmembrane</keyword>
<dbReference type="RefSeq" id="WP_135010290.1">
    <property type="nucleotide sequence ID" value="NZ_CAJFZU010000012.1"/>
</dbReference>
<evidence type="ECO:0000256" key="4">
    <source>
        <dbReference type="ARBA" id="ARBA00023136"/>
    </source>
</evidence>
<evidence type="ECO:0000256" key="5">
    <source>
        <dbReference type="SAM" id="MobiDB-lite"/>
    </source>
</evidence>
<comment type="subcellular location">
    <subcellularLocation>
        <location evidence="1">Membrane</location>
        <topology evidence="1">Multi-pass membrane protein</topology>
    </subcellularLocation>
</comment>
<evidence type="ECO:0000256" key="1">
    <source>
        <dbReference type="ARBA" id="ARBA00004141"/>
    </source>
</evidence>
<evidence type="ECO:0000313" key="8">
    <source>
        <dbReference type="EMBL" id="TFI02219.1"/>
    </source>
</evidence>
<dbReference type="AlphaFoldDB" id="A0AAX2SEX3"/>
<feature type="transmembrane region" description="Helical" evidence="6">
    <location>
        <begin position="145"/>
        <end position="165"/>
    </location>
</feature>
<keyword evidence="3 6" id="KW-1133">Transmembrane helix</keyword>
<protein>
    <recommendedName>
        <fullName evidence="7">Methylamine utilisation protein MauE domain-containing protein</fullName>
    </recommendedName>
</protein>
<feature type="region of interest" description="Disordered" evidence="5">
    <location>
        <begin position="170"/>
        <end position="235"/>
    </location>
</feature>